<keyword evidence="1" id="KW-0732">Signal</keyword>
<sequence>MTIFSLLALACVVLSANATSVIDTVRYNIFSYNVASVERKNDRVHVTLYFYFEHDIETQLFTNIGAGIFGLLVQPPCYLELIKEDKAFSRISSIPEPSEFSKFWGIKSYTDKISQKNNCKADSFVDFLKRGFEPSYQYEAGIFVHGTKDLEVLPDVSNTKNLGVQNICTLGYHYRIPGGLYSWTGIYKHRICSRNTTGVFGYYSDWIVALIAENAMSETREEDLICFASDPLSAKIMLSKISKHKHISLLSCLGMGDMLYAGNDPSVLPDIKMKARFVQNPEAKEKHVYEIKFKIDQSHNVHNIKGDTYKLILTCSELKKDSTSVIEIYGKSKKTFTYTYLKESNSYDIRLDRSEIDIDVTYTIMVDFTKLLELDTAKIPPMIDWKLDIFLISTGKHAKELTEEEISKMEFDHLGENVDIDAYKKEIKTWYKKVTQNRVSDKITKVGSGSATVDLSRGYVHLPMKITKTKGSYLLKVYLENNTKTKNKNFILTIRSPGKIDGEILPVNPLKPSIYEITDVPKYYHAEVKKNEINVRLYLNDTKSKDLSDKSYFEIPLYFSSNMYFEEFVKIMSHFDVKLYNEDDKIDLPVLSIKVIEDLPPIDKDDGFFLELESSLSGPYISHQQGKTTIIMSIFGPIHSRMLLSIIFDKHKVSDDTFSVNVTSKFILKSRVIHVEDSNELIIVMDSYTTVDVDDMLFVTITCNDSHPIKTDKLKITLLSEQLNYMDVLREFVDQKEDIKYNWNYVSMYEVVDMEYILENPIVTSACVSKTNRLVSSPFRNNNTGTYILTRIHDCSRPWMPILISNPDEVSLNVTHKSTTGVIGLFELLNMKRSGTNSVEAFLIENMQFLEYTLHILFDSKAVNSIVKQLGESRICESNDATCNESYKMFTIKYFLTDFFRKYKSDLFTRVNYSYYDDQNNNVTICSLDLKTDMDHRCRTKVTDVTSHKLAFEHVLDNGFAHVNPDSMTESFSVVALIGEDAVEKLRGQLKKYEKPSDPSSNNGKLLHPIFINVIPMGVDSMFEFSGAKSALGLTVPNVVTEHALETKDVKQQRMNTNVLENVYNGFTFQHPDNAAADILSPSTEGKSALKGVVAYEPTQRQTKRDTYEIFFGFNTDGHQDPDGNTYPVHRKLFDAIVHVENTFSKSHYVFSTCAHFPGIRESVGECKYTLSYKGSELQTFELSAGDQSKFGEKQTCNVFSIFKNVPATLHSTIEHTATTQLNI</sequence>
<dbReference type="Proteomes" id="UP000031512">
    <property type="component" value="Unassembled WGS sequence"/>
</dbReference>
<evidence type="ECO:0000313" key="3">
    <source>
        <dbReference type="Proteomes" id="UP000031512"/>
    </source>
</evidence>
<evidence type="ECO:0000313" key="2">
    <source>
        <dbReference type="EMBL" id="EKX72044.1"/>
    </source>
</evidence>
<comment type="caution">
    <text evidence="2">The sequence shown here is derived from an EMBL/GenBank/DDBJ whole genome shotgun (WGS) entry which is preliminary data.</text>
</comment>
<evidence type="ECO:0000256" key="1">
    <source>
        <dbReference type="SAM" id="SignalP"/>
    </source>
</evidence>
<reference evidence="2 3" key="1">
    <citation type="journal article" date="2012" name="BMC Genomics">
        <title>Comparative genomic analysis and phylogenetic position of Theileria equi.</title>
        <authorList>
            <person name="Kappmeyer L.S."/>
            <person name="Thiagarajan M."/>
            <person name="Herndon D.R."/>
            <person name="Ramsay J.D."/>
            <person name="Caler E."/>
            <person name="Djikeng A."/>
            <person name="Gillespie J.J."/>
            <person name="Lau A.O."/>
            <person name="Roalson E.H."/>
            <person name="Silva J.C."/>
            <person name="Silva M.G."/>
            <person name="Suarez C.E."/>
            <person name="Ueti M.W."/>
            <person name="Nene V.M."/>
            <person name="Mealey R.H."/>
            <person name="Knowles D.P."/>
            <person name="Brayton K.A."/>
        </authorList>
    </citation>
    <scope>NUCLEOTIDE SEQUENCE [LARGE SCALE GENOMIC DNA]</scope>
    <source>
        <strain evidence="2 3">WA</strain>
    </source>
</reference>
<keyword evidence="3" id="KW-1185">Reference proteome</keyword>
<dbReference type="EMBL" id="ACOU01000008">
    <property type="protein sequence ID" value="EKX72044.1"/>
    <property type="molecule type" value="Genomic_DNA"/>
</dbReference>
<dbReference type="KEGG" id="beq:BEWA_017230"/>
<proteinExistence type="predicted"/>
<protein>
    <recommendedName>
        <fullName evidence="4">Signal peptide-containing protein</fullName>
    </recommendedName>
</protein>
<gene>
    <name evidence="2" type="ORF">BEWA_017230</name>
</gene>
<accession>L1L9W3</accession>
<dbReference type="GeneID" id="15804871"/>
<dbReference type="AlphaFoldDB" id="L1L9W3"/>
<dbReference type="eggNOG" id="ENOG502QXDH">
    <property type="taxonomic scope" value="Eukaryota"/>
</dbReference>
<feature type="signal peptide" evidence="1">
    <location>
        <begin position="1"/>
        <end position="18"/>
    </location>
</feature>
<dbReference type="VEuPathDB" id="PiroplasmaDB:BEWA_017230"/>
<name>L1L9W3_THEEQ</name>
<evidence type="ECO:0008006" key="4">
    <source>
        <dbReference type="Google" id="ProtNLM"/>
    </source>
</evidence>
<dbReference type="RefSeq" id="XP_004831496.1">
    <property type="nucleotide sequence ID" value="XM_004831439.1"/>
</dbReference>
<dbReference type="OrthoDB" id="361675at2759"/>
<organism evidence="2 3">
    <name type="scientific">Theileria equi strain WA</name>
    <dbReference type="NCBI Taxonomy" id="1537102"/>
    <lineage>
        <taxon>Eukaryota</taxon>
        <taxon>Sar</taxon>
        <taxon>Alveolata</taxon>
        <taxon>Apicomplexa</taxon>
        <taxon>Aconoidasida</taxon>
        <taxon>Piroplasmida</taxon>
        <taxon>Theileriidae</taxon>
        <taxon>Theileria</taxon>
    </lineage>
</organism>
<feature type="chain" id="PRO_5003952258" description="Signal peptide-containing protein" evidence="1">
    <location>
        <begin position="19"/>
        <end position="1224"/>
    </location>
</feature>